<reference evidence="12 13" key="1">
    <citation type="submission" date="2018-08" db="EMBL/GenBank/DDBJ databases">
        <title>Draft genome of the lignicolous fungus Coniochaeta pulveracea.</title>
        <authorList>
            <person name="Borstlap C.J."/>
            <person name="De Witt R.N."/>
            <person name="Botha A."/>
            <person name="Volschenk H."/>
        </authorList>
    </citation>
    <scope>NUCLEOTIDE SEQUENCE [LARGE SCALE GENOMIC DNA]</scope>
    <source>
        <strain evidence="12 13">CAB683</strain>
    </source>
</reference>
<keyword evidence="4" id="KW-0862">Zinc</keyword>
<dbReference type="InterPro" id="IPR036236">
    <property type="entry name" value="Znf_C2H2_sf"/>
</dbReference>
<keyword evidence="6" id="KW-0804">Transcription</keyword>
<dbReference type="InterPro" id="IPR001138">
    <property type="entry name" value="Zn2Cys6_DnaBD"/>
</dbReference>
<feature type="domain" description="C2H2-type" evidence="11">
    <location>
        <begin position="20"/>
        <end position="47"/>
    </location>
</feature>
<evidence type="ECO:0000256" key="2">
    <source>
        <dbReference type="ARBA" id="ARBA00022737"/>
    </source>
</evidence>
<dbReference type="InterPro" id="IPR036864">
    <property type="entry name" value="Zn2-C6_fun-type_DNA-bd_sf"/>
</dbReference>
<dbReference type="PANTHER" id="PTHR47660">
    <property type="entry name" value="TRANSCRIPTION FACTOR WITH C2H2 AND ZN(2)-CYS(6) DNA BINDING DOMAIN (EUROFUNG)-RELATED-RELATED"/>
    <property type="match status" value="1"/>
</dbReference>
<evidence type="ECO:0000259" key="10">
    <source>
        <dbReference type="PROSITE" id="PS50048"/>
    </source>
</evidence>
<dbReference type="Gene3D" id="4.10.240.10">
    <property type="entry name" value="Zn(2)-C6 fungal-type DNA-binding domain"/>
    <property type="match status" value="1"/>
</dbReference>
<keyword evidence="13" id="KW-1185">Reference proteome</keyword>
<dbReference type="PROSITE" id="PS50157">
    <property type="entry name" value="ZINC_FINGER_C2H2_2"/>
    <property type="match status" value="2"/>
</dbReference>
<keyword evidence="5" id="KW-0805">Transcription regulation</keyword>
<dbReference type="STRING" id="177199.A0A420YCP8"/>
<dbReference type="Proteomes" id="UP000275385">
    <property type="component" value="Unassembled WGS sequence"/>
</dbReference>
<dbReference type="Pfam" id="PF00172">
    <property type="entry name" value="Zn_clus"/>
    <property type="match status" value="1"/>
</dbReference>
<dbReference type="PANTHER" id="PTHR47660:SF2">
    <property type="entry name" value="TRANSCRIPTION FACTOR WITH C2H2 AND ZN(2)-CYS(6) DNA BINDING DOMAIN (EUROFUNG)"/>
    <property type="match status" value="1"/>
</dbReference>
<accession>A0A420YCP8</accession>
<dbReference type="SUPFAM" id="SSF57701">
    <property type="entry name" value="Zn2/Cys6 DNA-binding domain"/>
    <property type="match status" value="1"/>
</dbReference>
<name>A0A420YCP8_9PEZI</name>
<keyword evidence="2" id="KW-0677">Repeat</keyword>
<organism evidence="12 13">
    <name type="scientific">Coniochaeta pulveracea</name>
    <dbReference type="NCBI Taxonomy" id="177199"/>
    <lineage>
        <taxon>Eukaryota</taxon>
        <taxon>Fungi</taxon>
        <taxon>Dikarya</taxon>
        <taxon>Ascomycota</taxon>
        <taxon>Pezizomycotina</taxon>
        <taxon>Sordariomycetes</taxon>
        <taxon>Sordariomycetidae</taxon>
        <taxon>Coniochaetales</taxon>
        <taxon>Coniochaetaceae</taxon>
        <taxon>Coniochaeta</taxon>
    </lineage>
</organism>
<sequence length="948" mass="106540">MTVETSPATSPTSKKSEAQFYCIHCGKGFTRKEHLERHLPTHTGAKPFRCSECHVGYNRKDLLQRHIQNTHHVRDYTDRMAHQVLPANGKGAIPIACQRCFQAKVKCDKEEPCDSCKKKGHTDCKKRYSKRNEKVKTKEGITKRRRSASVQQSPTTSQQYSMPQLQQERSTTINPALMDVEPQPPMMGASQDFGDYYLTSAAQQDYNTFDVQFPEMVENGQGYFPLDAVQSAMFSPVEVEFLTKVNGSTGGSGYEPASLGYPEGQISIPPWGGSLNAAMPLPTTVLGERLSEPLTQTTPTSTSSIIATRRTSLATSCDSNFVDSPYVVLRPQGHSTIHELQVVLDGDAAWSFISCTPRNYADSCPKTAEIHLRLLERFLQQPDAWRGSDEFAMKRHDDIVRLAPYAVPSSNSVVPLTDQTRDRLMCIMQQFLLGALDSLQIKTGQKLGGVGTPYLLLPPGPIVEEFLQSYVWGLSVYYPLVVGGCLDPNEMLSSPLSTLLLLLMIAQGAAAVPLPGARYLSTGLTVICRISVHDSIEVAPSADPVALRCALLATLLGAWSGDKWLMDMAMGQRNIYMSMLKHFGMLAPQGRSNVPCRLSEAHYKSWVYQESRNRLTNNWVMLDQELALFHDTTPLLALRELQCPTPAPEDLWRSLNFTEWKTKMADKRYTMGHNPQYHATTRSVESLFMDLIDRRLSRLHTLLNPQELRLLLHPIQTRVYHLREQNSCVSDTFADGQTSEFHASLQNRHEETGELLQEWYQLAMATAAQDPGCPLMRCNLIMYHLVYLNLVTDFPEIEALARGDNLDTTSPDIWGDLSARVKRCVPHQSEAQQHSNQVLDLLQEMPDHYRPGWWAAALYRATLILWTNTLIRKPSEISFGRVLQRDDGPPSFLTMPSSNLEYGINMISEANSSRFGDGIRRKMYALLCHWKDIGDNIGLELEEYTPSV</sequence>
<evidence type="ECO:0000256" key="9">
    <source>
        <dbReference type="SAM" id="MobiDB-lite"/>
    </source>
</evidence>
<evidence type="ECO:0000256" key="3">
    <source>
        <dbReference type="ARBA" id="ARBA00022771"/>
    </source>
</evidence>
<dbReference type="PROSITE" id="PS50048">
    <property type="entry name" value="ZN2_CY6_FUNGAL_2"/>
    <property type="match status" value="1"/>
</dbReference>
<gene>
    <name evidence="12" type="ORF">DL546_005724</name>
</gene>
<dbReference type="OrthoDB" id="40579at2759"/>
<evidence type="ECO:0000256" key="7">
    <source>
        <dbReference type="ARBA" id="ARBA00023242"/>
    </source>
</evidence>
<dbReference type="GO" id="GO:0000981">
    <property type="term" value="F:DNA-binding transcription factor activity, RNA polymerase II-specific"/>
    <property type="evidence" value="ECO:0007669"/>
    <property type="project" value="InterPro"/>
</dbReference>
<evidence type="ECO:0000256" key="1">
    <source>
        <dbReference type="ARBA" id="ARBA00022723"/>
    </source>
</evidence>
<keyword evidence="7" id="KW-0539">Nucleus</keyword>
<keyword evidence="3 8" id="KW-0863">Zinc-finger</keyword>
<keyword evidence="1" id="KW-0479">Metal-binding</keyword>
<dbReference type="GO" id="GO:0008270">
    <property type="term" value="F:zinc ion binding"/>
    <property type="evidence" value="ECO:0007669"/>
    <property type="project" value="UniProtKB-KW"/>
</dbReference>
<evidence type="ECO:0000256" key="8">
    <source>
        <dbReference type="PROSITE-ProRule" id="PRU00042"/>
    </source>
</evidence>
<dbReference type="FunFam" id="3.30.160.60:FF:000100">
    <property type="entry name" value="Zinc finger 45-like"/>
    <property type="match status" value="1"/>
</dbReference>
<dbReference type="SMART" id="SM00355">
    <property type="entry name" value="ZnF_C2H2"/>
    <property type="match status" value="2"/>
</dbReference>
<dbReference type="InterPro" id="IPR013087">
    <property type="entry name" value="Znf_C2H2_type"/>
</dbReference>
<dbReference type="PROSITE" id="PS00028">
    <property type="entry name" value="ZINC_FINGER_C2H2_1"/>
    <property type="match status" value="1"/>
</dbReference>
<feature type="region of interest" description="Disordered" evidence="9">
    <location>
        <begin position="131"/>
        <end position="168"/>
    </location>
</feature>
<evidence type="ECO:0000256" key="5">
    <source>
        <dbReference type="ARBA" id="ARBA00023015"/>
    </source>
</evidence>
<dbReference type="AlphaFoldDB" id="A0A420YCP8"/>
<evidence type="ECO:0000313" key="12">
    <source>
        <dbReference type="EMBL" id="RKU45679.1"/>
    </source>
</evidence>
<feature type="domain" description="Zn(2)-C6 fungal-type" evidence="10">
    <location>
        <begin position="96"/>
        <end position="124"/>
    </location>
</feature>
<evidence type="ECO:0000256" key="4">
    <source>
        <dbReference type="ARBA" id="ARBA00022833"/>
    </source>
</evidence>
<protein>
    <submittedName>
        <fullName evidence="12">Uncharacterized protein</fullName>
    </submittedName>
</protein>
<feature type="compositionally biased region" description="Polar residues" evidence="9">
    <location>
        <begin position="148"/>
        <end position="168"/>
    </location>
</feature>
<dbReference type="CDD" id="cd00067">
    <property type="entry name" value="GAL4"/>
    <property type="match status" value="1"/>
</dbReference>
<dbReference type="EMBL" id="QVQW01000019">
    <property type="protein sequence ID" value="RKU45679.1"/>
    <property type="molecule type" value="Genomic_DNA"/>
</dbReference>
<feature type="compositionally biased region" description="Basic and acidic residues" evidence="9">
    <location>
        <begin position="131"/>
        <end position="142"/>
    </location>
</feature>
<feature type="domain" description="C2H2-type" evidence="11">
    <location>
        <begin position="48"/>
        <end position="71"/>
    </location>
</feature>
<dbReference type="Gene3D" id="3.30.160.60">
    <property type="entry name" value="Classic Zinc Finger"/>
    <property type="match status" value="2"/>
</dbReference>
<evidence type="ECO:0000259" key="11">
    <source>
        <dbReference type="PROSITE" id="PS50157"/>
    </source>
</evidence>
<proteinExistence type="predicted"/>
<dbReference type="SUPFAM" id="SSF57667">
    <property type="entry name" value="beta-beta-alpha zinc fingers"/>
    <property type="match status" value="1"/>
</dbReference>
<comment type="caution">
    <text evidence="12">The sequence shown here is derived from an EMBL/GenBank/DDBJ whole genome shotgun (WGS) entry which is preliminary data.</text>
</comment>
<evidence type="ECO:0000256" key="6">
    <source>
        <dbReference type="ARBA" id="ARBA00023163"/>
    </source>
</evidence>
<evidence type="ECO:0000313" key="13">
    <source>
        <dbReference type="Proteomes" id="UP000275385"/>
    </source>
</evidence>